<gene>
    <name evidence="1" type="ORF">VC03_00220</name>
</gene>
<proteinExistence type="predicted"/>
<evidence type="ECO:0000313" key="1">
    <source>
        <dbReference type="EMBL" id="AKC96106.1"/>
    </source>
</evidence>
<evidence type="ECO:0008006" key="3">
    <source>
        <dbReference type="Google" id="ProtNLM"/>
    </source>
</evidence>
<dbReference type="Proteomes" id="UP000033103">
    <property type="component" value="Chromosome"/>
</dbReference>
<protein>
    <recommendedName>
        <fullName evidence="3">ABC transporter substrate-binding protein</fullName>
    </recommendedName>
</protein>
<dbReference type="STRING" id="187101.VC03_00220"/>
<dbReference type="InterPro" id="IPR007487">
    <property type="entry name" value="ABC_transpt-TYRBP-like"/>
</dbReference>
<name>A0A0E3ZCF0_9FUSO</name>
<dbReference type="EMBL" id="CP011280">
    <property type="protein sequence ID" value="AKC96106.1"/>
    <property type="molecule type" value="Genomic_DNA"/>
</dbReference>
<dbReference type="PANTHER" id="PTHR35271">
    <property type="entry name" value="ABC TRANSPORTER, SUBSTRATE-BINDING LIPOPROTEIN-RELATED"/>
    <property type="match status" value="1"/>
</dbReference>
<dbReference type="Pfam" id="PF04392">
    <property type="entry name" value="ABC_sub_bind"/>
    <property type="match status" value="1"/>
</dbReference>
<reference evidence="1 2" key="1">
    <citation type="journal article" date="2012" name="BMC Genomics">
        <title>Genomic sequence analysis and characterization of Sneathia amnii sp. nov.</title>
        <authorList>
            <consortium name="Vaginal Microbiome Consortium (additional members)"/>
            <person name="Harwich M.D.Jr."/>
            <person name="Serrano M.G."/>
            <person name="Fettweis J.M."/>
            <person name="Alves J.M."/>
            <person name="Reimers M.A."/>
            <person name="Buck G.A."/>
            <person name="Jefferson K.K."/>
        </authorList>
    </citation>
    <scope>NUCLEOTIDE SEQUENCE [LARGE SCALE GENOMIC DNA]</scope>
    <source>
        <strain evidence="1 2">SN35</strain>
    </source>
</reference>
<dbReference type="HOGENOM" id="CLU_058196_0_0_0"/>
<dbReference type="PANTHER" id="PTHR35271:SF1">
    <property type="entry name" value="ABC TRANSPORTER, SUBSTRATE-BINDING LIPOPROTEIN"/>
    <property type="match status" value="1"/>
</dbReference>
<dbReference type="CDD" id="cd06325">
    <property type="entry name" value="PBP1_ABC_unchar_transporter"/>
    <property type="match status" value="1"/>
</dbReference>
<dbReference type="KEGG" id="sns:VC03_00220"/>
<evidence type="ECO:0000313" key="2">
    <source>
        <dbReference type="Proteomes" id="UP000033103"/>
    </source>
</evidence>
<dbReference type="InterPro" id="IPR028082">
    <property type="entry name" value="Peripla_BP_I"/>
</dbReference>
<dbReference type="SUPFAM" id="SSF53822">
    <property type="entry name" value="Periplasmic binding protein-like I"/>
    <property type="match status" value="1"/>
</dbReference>
<accession>A0A0E3ZCF0</accession>
<organism evidence="1 2">
    <name type="scientific">Sneathia vaginalis</name>
    <dbReference type="NCBI Taxonomy" id="187101"/>
    <lineage>
        <taxon>Bacteria</taxon>
        <taxon>Fusobacteriati</taxon>
        <taxon>Fusobacteriota</taxon>
        <taxon>Fusobacteriia</taxon>
        <taxon>Fusobacteriales</taxon>
        <taxon>Leptotrichiaceae</taxon>
        <taxon>Sneathia</taxon>
    </lineage>
</organism>
<dbReference type="PATRIC" id="fig|1069640.6.peg.35"/>
<sequence>MFIILLLPLLVLSCLGKPKKDTKVNGVIKIGISKVVAHPSLDLVEKGIKDVLEGKNIQIEVKTANGELATADLIAKNFKISGKNAVIGIGTLSSQSLKNINDTTPVLFSAVSSPEDANLLAKNVTGTSDKLVCVDKQLKLLVKCFPNIKKIGVLYSNSELNSVSQVNEIEKQAKKLGLSVVRGGATNSSEIPQVAKNVLERVDALYIPTDNLMVANISYLIDEANKVKKPLIASEPSSVKQGALFSYGVDYYELGKKTGSILLEILNGKKPSDIPYVTAEPKLYVNKETEKLLNVVIQE</sequence>
<dbReference type="AlphaFoldDB" id="A0A0E3ZCF0"/>
<dbReference type="Gene3D" id="3.40.50.2300">
    <property type="match status" value="2"/>
</dbReference>
<keyword evidence="2" id="KW-1185">Reference proteome</keyword>